<gene>
    <name evidence="7" type="ORF">D641_0101230</name>
</gene>
<keyword evidence="4" id="KW-0788">Thiol protease</keyword>
<dbReference type="PANTHER" id="PTHR47053">
    <property type="entry name" value="MUREIN DD-ENDOPEPTIDASE MEPH-RELATED"/>
    <property type="match status" value="1"/>
</dbReference>
<protein>
    <recommendedName>
        <fullName evidence="9">NlpC/P60 domain-containing protein</fullName>
    </recommendedName>
</protein>
<evidence type="ECO:0000313" key="8">
    <source>
        <dbReference type="Proteomes" id="UP000019754"/>
    </source>
</evidence>
<feature type="domain" description="NlpC/P60" evidence="6">
    <location>
        <begin position="430"/>
        <end position="574"/>
    </location>
</feature>
<proteinExistence type="inferred from homology"/>
<dbReference type="OrthoDB" id="514320at2"/>
<dbReference type="AlphaFoldDB" id="A0A022L1G7"/>
<dbReference type="InterPro" id="IPR002477">
    <property type="entry name" value="Peptidoglycan-bd-like"/>
</dbReference>
<organism evidence="7 8">
    <name type="scientific">Brachybacterium muris UCD-AY4</name>
    <dbReference type="NCBI Taxonomy" id="1249481"/>
    <lineage>
        <taxon>Bacteria</taxon>
        <taxon>Bacillati</taxon>
        <taxon>Actinomycetota</taxon>
        <taxon>Actinomycetes</taxon>
        <taxon>Micrococcales</taxon>
        <taxon>Dermabacteraceae</taxon>
        <taxon>Brachybacterium</taxon>
    </lineage>
</organism>
<dbReference type="STRING" id="1249481.D641_0101230"/>
<name>A0A022L1G7_9MICO</name>
<dbReference type="Gene3D" id="3.90.1720.10">
    <property type="entry name" value="endopeptidase domain like (from Nostoc punctiforme)"/>
    <property type="match status" value="1"/>
</dbReference>
<evidence type="ECO:0008006" key="9">
    <source>
        <dbReference type="Google" id="ProtNLM"/>
    </source>
</evidence>
<dbReference type="GO" id="GO:0008234">
    <property type="term" value="F:cysteine-type peptidase activity"/>
    <property type="evidence" value="ECO:0007669"/>
    <property type="project" value="UniProtKB-KW"/>
</dbReference>
<accession>A0A022L1G7</accession>
<dbReference type="InterPro" id="IPR036365">
    <property type="entry name" value="PGBD-like_sf"/>
</dbReference>
<sequence length="574" mass="63193">MVGDSQESTPSRRGLIGIGAAIAGSGLVAGQAPALAAGFIDVPRSQPFAREIQWMADQGISRGWSDGTFRPYEPARRAEMAAFLYRLAGEPAFTPPAVSPFRDVTPTTTFYKEITWCQDGGILRGWNDGTFRPMVPMQRDQAVVVLYRLSGSPAVGGSAAFKDVPSSYVFRKEIAWARNVGYMLGWDDNTFRPMQPILRDAIAALFYRYSNGGAFGKGIRVQGAIAQAYWAAGGIWGRLGSPKGNERAVISGKSGARGFQQDFAGGLVLYSSRTGSRTVGGGLLTEYLGQGGATGRLGFPTGNERSFGAGWRQDFEGGFRTYYSGWNPPENRHGPVKQITSVRGGVTIRRGWNGTRVRIIQKKLGVHRTGSRQTYDLGTEDAVRAFQRRNRLTADGIVGPQTWRRLAPEYPFDMDAWRTPVAVRSNASRNERIEAMIRFCERQLGTPYTWGGAGWSNTSVAGFDCSGLLLQGLYAAGLDPQPINVVKHAEPTYRTSQQLYGDKRLASFPLAERRRGDFIFYGRTANAPVTHVTLYLGNGRMIESWSTRTSHLNYSRQPHNGYYTVKPTIKRPFV</sequence>
<evidence type="ECO:0000256" key="3">
    <source>
        <dbReference type="ARBA" id="ARBA00022801"/>
    </source>
</evidence>
<dbReference type="SUPFAM" id="SSF47090">
    <property type="entry name" value="PGBD-like"/>
    <property type="match status" value="1"/>
</dbReference>
<dbReference type="Proteomes" id="UP000019754">
    <property type="component" value="Unassembled WGS sequence"/>
</dbReference>
<dbReference type="InterPro" id="IPR000064">
    <property type="entry name" value="NLP_P60_dom"/>
</dbReference>
<reference evidence="7 8" key="1">
    <citation type="journal article" date="2013" name="Genome Announc.">
        <title>Draft genome sequence of an Actinobacterium, Brachybacterium muris strain UCD-AY4.</title>
        <authorList>
            <person name="Lo J.R."/>
            <person name="Lang J.M."/>
            <person name="Darling A.E."/>
            <person name="Eisen J.A."/>
            <person name="Coil D.A."/>
        </authorList>
    </citation>
    <scope>NUCLEOTIDE SEQUENCE [LARGE SCALE GENOMIC DNA]</scope>
    <source>
        <strain evidence="7 8">UCD-AY4</strain>
    </source>
</reference>
<dbReference type="InterPro" id="IPR036366">
    <property type="entry name" value="PGBDSf"/>
</dbReference>
<dbReference type="SUPFAM" id="SSF54001">
    <property type="entry name" value="Cysteine proteinases"/>
    <property type="match status" value="1"/>
</dbReference>
<evidence type="ECO:0000256" key="2">
    <source>
        <dbReference type="ARBA" id="ARBA00022670"/>
    </source>
</evidence>
<keyword evidence="2" id="KW-0645">Protease</keyword>
<dbReference type="Pfam" id="PF00395">
    <property type="entry name" value="SLH"/>
    <property type="match status" value="3"/>
</dbReference>
<dbReference type="PROSITE" id="PS51318">
    <property type="entry name" value="TAT"/>
    <property type="match status" value="1"/>
</dbReference>
<dbReference type="EMBL" id="AORC01000002">
    <property type="protein sequence ID" value="EYT51121.1"/>
    <property type="molecule type" value="Genomic_DNA"/>
</dbReference>
<feature type="domain" description="SLH" evidence="5">
    <location>
        <begin position="157"/>
        <end position="220"/>
    </location>
</feature>
<dbReference type="HOGENOM" id="CLU_474643_0_0_11"/>
<dbReference type="GO" id="GO:0006508">
    <property type="term" value="P:proteolysis"/>
    <property type="evidence" value="ECO:0007669"/>
    <property type="project" value="UniProtKB-KW"/>
</dbReference>
<comment type="caution">
    <text evidence="7">The sequence shown here is derived from an EMBL/GenBank/DDBJ whole genome shotgun (WGS) entry which is preliminary data.</text>
</comment>
<dbReference type="InterPro" id="IPR051202">
    <property type="entry name" value="Peptidase_C40"/>
</dbReference>
<dbReference type="Pfam" id="PF01471">
    <property type="entry name" value="PG_binding_1"/>
    <property type="match status" value="1"/>
</dbReference>
<dbReference type="InterPro" id="IPR006311">
    <property type="entry name" value="TAT_signal"/>
</dbReference>
<keyword evidence="3" id="KW-0378">Hydrolase</keyword>
<dbReference type="PROSITE" id="PS51272">
    <property type="entry name" value="SLH"/>
    <property type="match status" value="3"/>
</dbReference>
<evidence type="ECO:0000313" key="7">
    <source>
        <dbReference type="EMBL" id="EYT51121.1"/>
    </source>
</evidence>
<dbReference type="Gene3D" id="1.10.101.10">
    <property type="entry name" value="PGBD-like superfamily/PGBD"/>
    <property type="match status" value="1"/>
</dbReference>
<dbReference type="PANTHER" id="PTHR47053:SF1">
    <property type="entry name" value="MUREIN DD-ENDOPEPTIDASE MEPH-RELATED"/>
    <property type="match status" value="1"/>
</dbReference>
<keyword evidence="8" id="KW-1185">Reference proteome</keyword>
<evidence type="ECO:0000259" key="5">
    <source>
        <dbReference type="PROSITE" id="PS51272"/>
    </source>
</evidence>
<dbReference type="RefSeq" id="WP_052326327.1">
    <property type="nucleotide sequence ID" value="NZ_KB403091.1"/>
</dbReference>
<dbReference type="InterPro" id="IPR001119">
    <property type="entry name" value="SLH_dom"/>
</dbReference>
<comment type="similarity">
    <text evidence="1">Belongs to the peptidase C40 family.</text>
</comment>
<evidence type="ECO:0000256" key="4">
    <source>
        <dbReference type="ARBA" id="ARBA00022807"/>
    </source>
</evidence>
<dbReference type="Pfam" id="PF08310">
    <property type="entry name" value="LGFP"/>
    <property type="match status" value="1"/>
</dbReference>
<evidence type="ECO:0000256" key="1">
    <source>
        <dbReference type="ARBA" id="ARBA00007074"/>
    </source>
</evidence>
<feature type="domain" description="SLH" evidence="5">
    <location>
        <begin position="35"/>
        <end position="98"/>
    </location>
</feature>
<feature type="domain" description="SLH" evidence="5">
    <location>
        <begin position="99"/>
        <end position="156"/>
    </location>
</feature>
<evidence type="ECO:0000259" key="6">
    <source>
        <dbReference type="PROSITE" id="PS51935"/>
    </source>
</evidence>
<dbReference type="Pfam" id="PF00877">
    <property type="entry name" value="NLPC_P60"/>
    <property type="match status" value="1"/>
</dbReference>
<dbReference type="InterPro" id="IPR013207">
    <property type="entry name" value="LGFP"/>
</dbReference>
<dbReference type="PROSITE" id="PS51935">
    <property type="entry name" value="NLPC_P60"/>
    <property type="match status" value="1"/>
</dbReference>
<dbReference type="InterPro" id="IPR038765">
    <property type="entry name" value="Papain-like_cys_pep_sf"/>
</dbReference>